<accession>A0ABR1K234</accession>
<dbReference type="Gene3D" id="3.80.10.10">
    <property type="entry name" value="Ribonuclease Inhibitor"/>
    <property type="match status" value="1"/>
</dbReference>
<organism evidence="4 5">
    <name type="scientific">Marasmiellus scandens</name>
    <dbReference type="NCBI Taxonomy" id="2682957"/>
    <lineage>
        <taxon>Eukaryota</taxon>
        <taxon>Fungi</taxon>
        <taxon>Dikarya</taxon>
        <taxon>Basidiomycota</taxon>
        <taxon>Agaricomycotina</taxon>
        <taxon>Agaricomycetes</taxon>
        <taxon>Agaricomycetidae</taxon>
        <taxon>Agaricales</taxon>
        <taxon>Marasmiineae</taxon>
        <taxon>Omphalotaceae</taxon>
        <taxon>Marasmiellus</taxon>
    </lineage>
</organism>
<dbReference type="InterPro" id="IPR001611">
    <property type="entry name" value="Leu-rich_rpt"/>
</dbReference>
<sequence length="505" mass="56178">MVFYRSTSSPPSSPSVCVDSSPPSSPIPDYNLDSDGYHASSDPFAGSFKAVHLPSYEKKRPISPILNSPIPKKTRFQEPPSPQFSDNGAVQRILLPQEERVCETAINEAFKNSHLNIDLEARQLTYIPTDFLCDLSCLFVPPERDERTHVPSGLQQKLARTFTEPAEPGPLFGRGRVLKRVQSVTGSTGLPRHEVQLLLASNKICSLPRELFMLEKLTVLSLRNNKLIFIPPEICLLKNLQVLNISGNQLQFLPAEMKSMTLRNLLISPNPFLEPPVSSGTLFKRRFSRSSTSKKRLFSTPVVSSTISMLPQVPLFEICLRRLFGPSELSPDKAVLSDCYDTLDSDFLPPSVCHFINACHPTCVRVANRFQGSSDDKIRSSMPFERYCQHRTAVMPYESMYPDVTRLSHCPSPRHTTEPSVFVMHSEERFTWENTIAGVSDLGQIPLRWRGCQAGCLDFLDAAGDQTSRLTATQSSGEDASIPDDGDVVQALNVTAGPLAFDDFD</sequence>
<dbReference type="PANTHER" id="PTHR48051">
    <property type="match status" value="1"/>
</dbReference>
<name>A0ABR1K234_9AGAR</name>
<keyword evidence="2" id="KW-0677">Repeat</keyword>
<evidence type="ECO:0000256" key="3">
    <source>
        <dbReference type="SAM" id="MobiDB-lite"/>
    </source>
</evidence>
<proteinExistence type="predicted"/>
<reference evidence="4 5" key="1">
    <citation type="submission" date="2024-01" db="EMBL/GenBank/DDBJ databases">
        <title>A draft genome for the cacao thread blight pathogen Marasmiellus scandens.</title>
        <authorList>
            <person name="Baruah I.K."/>
            <person name="Leung J."/>
            <person name="Bukari Y."/>
            <person name="Amoako-Attah I."/>
            <person name="Meinhardt L.W."/>
            <person name="Bailey B.A."/>
            <person name="Cohen S.P."/>
        </authorList>
    </citation>
    <scope>NUCLEOTIDE SEQUENCE [LARGE SCALE GENOMIC DNA]</scope>
    <source>
        <strain evidence="4 5">GH-19</strain>
    </source>
</reference>
<protein>
    <submittedName>
        <fullName evidence="4">Uncharacterized protein</fullName>
    </submittedName>
</protein>
<dbReference type="InterPro" id="IPR050216">
    <property type="entry name" value="LRR_domain-containing"/>
</dbReference>
<keyword evidence="5" id="KW-1185">Reference proteome</keyword>
<dbReference type="Proteomes" id="UP001498398">
    <property type="component" value="Unassembled WGS sequence"/>
</dbReference>
<keyword evidence="1" id="KW-0433">Leucine-rich repeat</keyword>
<dbReference type="Pfam" id="PF13855">
    <property type="entry name" value="LRR_8"/>
    <property type="match status" value="1"/>
</dbReference>
<evidence type="ECO:0000256" key="1">
    <source>
        <dbReference type="ARBA" id="ARBA00022614"/>
    </source>
</evidence>
<dbReference type="PANTHER" id="PTHR48051:SF54">
    <property type="entry name" value="LEUCINE-RICH REPEAT-CONTAINING PROTEIN"/>
    <property type="match status" value="1"/>
</dbReference>
<feature type="region of interest" description="Disordered" evidence="3">
    <location>
        <begin position="1"/>
        <end position="38"/>
    </location>
</feature>
<evidence type="ECO:0000256" key="2">
    <source>
        <dbReference type="ARBA" id="ARBA00022737"/>
    </source>
</evidence>
<dbReference type="PROSITE" id="PS51450">
    <property type="entry name" value="LRR"/>
    <property type="match status" value="2"/>
</dbReference>
<dbReference type="InterPro" id="IPR032675">
    <property type="entry name" value="LRR_dom_sf"/>
</dbReference>
<feature type="region of interest" description="Disordered" evidence="3">
    <location>
        <begin position="63"/>
        <end position="86"/>
    </location>
</feature>
<dbReference type="SMART" id="SM00369">
    <property type="entry name" value="LRR_TYP"/>
    <property type="match status" value="2"/>
</dbReference>
<dbReference type="InterPro" id="IPR003591">
    <property type="entry name" value="Leu-rich_rpt_typical-subtyp"/>
</dbReference>
<evidence type="ECO:0000313" key="4">
    <source>
        <dbReference type="EMBL" id="KAK7470918.1"/>
    </source>
</evidence>
<evidence type="ECO:0000313" key="5">
    <source>
        <dbReference type="Proteomes" id="UP001498398"/>
    </source>
</evidence>
<gene>
    <name evidence="4" type="ORF">VKT23_002334</name>
</gene>
<comment type="caution">
    <text evidence="4">The sequence shown here is derived from an EMBL/GenBank/DDBJ whole genome shotgun (WGS) entry which is preliminary data.</text>
</comment>
<feature type="compositionally biased region" description="Low complexity" evidence="3">
    <location>
        <begin position="1"/>
        <end position="22"/>
    </location>
</feature>
<dbReference type="EMBL" id="JBANRG010000002">
    <property type="protein sequence ID" value="KAK7470918.1"/>
    <property type="molecule type" value="Genomic_DNA"/>
</dbReference>
<dbReference type="SUPFAM" id="SSF52075">
    <property type="entry name" value="Outer arm dynein light chain 1"/>
    <property type="match status" value="1"/>
</dbReference>